<evidence type="ECO:0000313" key="2">
    <source>
        <dbReference type="Proteomes" id="UP000551501"/>
    </source>
</evidence>
<organism evidence="1 2">
    <name type="scientific">Gordonia humi</name>
    <dbReference type="NCBI Taxonomy" id="686429"/>
    <lineage>
        <taxon>Bacteria</taxon>
        <taxon>Bacillati</taxon>
        <taxon>Actinomycetota</taxon>
        <taxon>Actinomycetes</taxon>
        <taxon>Mycobacteriales</taxon>
        <taxon>Gordoniaceae</taxon>
        <taxon>Gordonia</taxon>
    </lineage>
</organism>
<accession>A0A840EWR8</accession>
<dbReference type="EMBL" id="JACIFP010000001">
    <property type="protein sequence ID" value="MBB4134778.1"/>
    <property type="molecule type" value="Genomic_DNA"/>
</dbReference>
<dbReference type="AlphaFoldDB" id="A0A840EWR8"/>
<gene>
    <name evidence="1" type="ORF">BKA16_001330</name>
</gene>
<sequence length="162" mass="17863">MSDVAKTRKKLQLATPVATTTRKCDPHNIDLRCLVWALFLRVKLADSCDQSRCHFASSFSITPLPLSPPNRPVYQRFSSSITFVMMGAGPAETPLGEREGGVTMTAPVLTGPAVIWMAPAEYAEYRRLGIATVYRRLKAGRIPGAEQAAERHTWRIPVHTGV</sequence>
<comment type="caution">
    <text evidence="1">The sequence shown here is derived from an EMBL/GenBank/DDBJ whole genome shotgun (WGS) entry which is preliminary data.</text>
</comment>
<keyword evidence="2" id="KW-1185">Reference proteome</keyword>
<evidence type="ECO:0000313" key="1">
    <source>
        <dbReference type="EMBL" id="MBB4134778.1"/>
    </source>
</evidence>
<protein>
    <recommendedName>
        <fullName evidence="3">Helix-turn-helix domain-containing protein</fullName>
    </recommendedName>
</protein>
<dbReference type="Proteomes" id="UP000551501">
    <property type="component" value="Unassembled WGS sequence"/>
</dbReference>
<dbReference type="RefSeq" id="WP_183369897.1">
    <property type="nucleotide sequence ID" value="NZ_BAABHL010000037.1"/>
</dbReference>
<name>A0A840EWR8_9ACTN</name>
<reference evidence="1 2" key="1">
    <citation type="submission" date="2020-08" db="EMBL/GenBank/DDBJ databases">
        <title>Sequencing the genomes of 1000 actinobacteria strains.</title>
        <authorList>
            <person name="Klenk H.-P."/>
        </authorList>
    </citation>
    <scope>NUCLEOTIDE SEQUENCE [LARGE SCALE GENOMIC DNA]</scope>
    <source>
        <strain evidence="1 2">DSM 45298</strain>
    </source>
</reference>
<proteinExistence type="predicted"/>
<evidence type="ECO:0008006" key="3">
    <source>
        <dbReference type="Google" id="ProtNLM"/>
    </source>
</evidence>